<organism evidence="2 3">
    <name type="scientific">Claviceps pusilla</name>
    <dbReference type="NCBI Taxonomy" id="123648"/>
    <lineage>
        <taxon>Eukaryota</taxon>
        <taxon>Fungi</taxon>
        <taxon>Dikarya</taxon>
        <taxon>Ascomycota</taxon>
        <taxon>Pezizomycotina</taxon>
        <taxon>Sordariomycetes</taxon>
        <taxon>Hypocreomycetidae</taxon>
        <taxon>Hypocreales</taxon>
        <taxon>Clavicipitaceae</taxon>
        <taxon>Claviceps</taxon>
    </lineage>
</organism>
<accession>A0A9P7SWS6</accession>
<protein>
    <submittedName>
        <fullName evidence="2">Uncharacterized protein</fullName>
    </submittedName>
</protein>
<name>A0A9P7SWS6_9HYPO</name>
<sequence>MDDGFFDRVCGFRTPDWQHKSKSDETNPAATLEVWSIKCLPASHVGLIRSNLHVSVSGALGAGWLHVSPQQPSAAPSPPPCCVCVGFGPIRSRLSELTSNSASVVAAARSSDQWIRDQSQDADSLESNANVLSAGCEQADQGPDTRA</sequence>
<dbReference type="Proteomes" id="UP000748025">
    <property type="component" value="Unassembled WGS sequence"/>
</dbReference>
<comment type="caution">
    <text evidence="2">The sequence shown here is derived from an EMBL/GenBank/DDBJ whole genome shotgun (WGS) entry which is preliminary data.</text>
</comment>
<evidence type="ECO:0000313" key="2">
    <source>
        <dbReference type="EMBL" id="KAG5988315.1"/>
    </source>
</evidence>
<evidence type="ECO:0000256" key="1">
    <source>
        <dbReference type="SAM" id="MobiDB-lite"/>
    </source>
</evidence>
<dbReference type="AlphaFoldDB" id="A0A9P7SWS6"/>
<reference evidence="2" key="1">
    <citation type="journal article" date="2020" name="bioRxiv">
        <title>Whole genome comparisons of ergot fungi reveals the divergence and evolution of species within the genus Claviceps are the result of varying mechanisms driving genome evolution and host range expansion.</title>
        <authorList>
            <person name="Wyka S.A."/>
            <person name="Mondo S.J."/>
            <person name="Liu M."/>
            <person name="Dettman J."/>
            <person name="Nalam V."/>
            <person name="Broders K.D."/>
        </authorList>
    </citation>
    <scope>NUCLEOTIDE SEQUENCE</scope>
    <source>
        <strain evidence="2">CCC 602</strain>
    </source>
</reference>
<feature type="compositionally biased region" description="Polar residues" evidence="1">
    <location>
        <begin position="120"/>
        <end position="131"/>
    </location>
</feature>
<gene>
    <name evidence="2" type="ORF">E4U43_004787</name>
</gene>
<evidence type="ECO:0000313" key="3">
    <source>
        <dbReference type="Proteomes" id="UP000748025"/>
    </source>
</evidence>
<dbReference type="EMBL" id="SRPW01003110">
    <property type="protein sequence ID" value="KAG5988315.1"/>
    <property type="molecule type" value="Genomic_DNA"/>
</dbReference>
<keyword evidence="3" id="KW-1185">Reference proteome</keyword>
<feature type="region of interest" description="Disordered" evidence="1">
    <location>
        <begin position="108"/>
        <end position="147"/>
    </location>
</feature>
<proteinExistence type="predicted"/>